<reference evidence="6" key="1">
    <citation type="journal article" date="2019" name="Int. J. Syst. Evol. Microbiol.">
        <title>The Global Catalogue of Microorganisms (GCM) 10K type strain sequencing project: providing services to taxonomists for standard genome sequencing and annotation.</title>
        <authorList>
            <consortium name="The Broad Institute Genomics Platform"/>
            <consortium name="The Broad Institute Genome Sequencing Center for Infectious Disease"/>
            <person name="Wu L."/>
            <person name="Ma J."/>
        </authorList>
    </citation>
    <scope>NUCLEOTIDE SEQUENCE [LARGE SCALE GENOMIC DNA]</scope>
    <source>
        <strain evidence="6">CGMCC 1.15790</strain>
    </source>
</reference>
<accession>A0ABW0UA60</accession>
<evidence type="ECO:0000313" key="6">
    <source>
        <dbReference type="Proteomes" id="UP001596143"/>
    </source>
</evidence>
<dbReference type="Proteomes" id="UP001596143">
    <property type="component" value="Unassembled WGS sequence"/>
</dbReference>
<evidence type="ECO:0000256" key="2">
    <source>
        <dbReference type="ARBA" id="ARBA00023125"/>
    </source>
</evidence>
<dbReference type="SMART" id="SM00347">
    <property type="entry name" value="HTH_MARR"/>
    <property type="match status" value="1"/>
</dbReference>
<proteinExistence type="predicted"/>
<dbReference type="PANTHER" id="PTHR42756">
    <property type="entry name" value="TRANSCRIPTIONAL REGULATOR, MARR"/>
    <property type="match status" value="1"/>
</dbReference>
<dbReference type="RefSeq" id="WP_270897333.1">
    <property type="nucleotide sequence ID" value="NZ_JBHSPF010000067.1"/>
</dbReference>
<keyword evidence="3" id="KW-0804">Transcription</keyword>
<keyword evidence="6" id="KW-1185">Reference proteome</keyword>
<protein>
    <submittedName>
        <fullName evidence="5">MarR family winged helix-turn-helix transcriptional regulator</fullName>
    </submittedName>
</protein>
<keyword evidence="1" id="KW-0805">Transcription regulation</keyword>
<dbReference type="PROSITE" id="PS50995">
    <property type="entry name" value="HTH_MARR_2"/>
    <property type="match status" value="1"/>
</dbReference>
<comment type="caution">
    <text evidence="5">The sequence shown here is derived from an EMBL/GenBank/DDBJ whole genome shotgun (WGS) entry which is preliminary data.</text>
</comment>
<feature type="domain" description="HTH marR-type" evidence="4">
    <location>
        <begin position="1"/>
        <end position="137"/>
    </location>
</feature>
<gene>
    <name evidence="5" type="ORF">ACFPTR_12510</name>
</gene>
<evidence type="ECO:0000313" key="5">
    <source>
        <dbReference type="EMBL" id="MFC5629674.1"/>
    </source>
</evidence>
<evidence type="ECO:0000259" key="4">
    <source>
        <dbReference type="PROSITE" id="PS50995"/>
    </source>
</evidence>
<dbReference type="InterPro" id="IPR036390">
    <property type="entry name" value="WH_DNA-bd_sf"/>
</dbReference>
<dbReference type="Pfam" id="PF01047">
    <property type="entry name" value="MarR"/>
    <property type="match status" value="1"/>
</dbReference>
<dbReference type="Gene3D" id="1.10.10.10">
    <property type="entry name" value="Winged helix-like DNA-binding domain superfamily/Winged helix DNA-binding domain"/>
    <property type="match status" value="1"/>
</dbReference>
<dbReference type="InterPro" id="IPR036388">
    <property type="entry name" value="WH-like_DNA-bd_sf"/>
</dbReference>
<dbReference type="InterPro" id="IPR000835">
    <property type="entry name" value="HTH_MarR-typ"/>
</dbReference>
<organism evidence="5 6">
    <name type="scientific">Aliibacillus thermotolerans</name>
    <dbReference type="NCBI Taxonomy" id="1834418"/>
    <lineage>
        <taxon>Bacteria</taxon>
        <taxon>Bacillati</taxon>
        <taxon>Bacillota</taxon>
        <taxon>Bacilli</taxon>
        <taxon>Bacillales</taxon>
        <taxon>Bacillaceae</taxon>
        <taxon>Aliibacillus</taxon>
    </lineage>
</organism>
<keyword evidence="2" id="KW-0238">DNA-binding</keyword>
<name>A0ABW0UA60_9BACI</name>
<dbReference type="EMBL" id="JBHSPF010000067">
    <property type="protein sequence ID" value="MFC5629674.1"/>
    <property type="molecule type" value="Genomic_DNA"/>
</dbReference>
<dbReference type="PANTHER" id="PTHR42756:SF1">
    <property type="entry name" value="TRANSCRIPTIONAL REPRESSOR OF EMRAB OPERON"/>
    <property type="match status" value="1"/>
</dbReference>
<sequence length="148" mass="17607">MDKEGLLKAIGDDLFDLSLKMNEEFGGRYVDIPEKYRFVLLLLWQYERLYVKDVAKLLHISSSSASQLLSKMEAEQYIVRELDPEQRRKTLVFLGDMGKKVLEHMEQTRKDITSKYFLKIPYEDLEAFHRILSQLKEMIEKERTEQVE</sequence>
<dbReference type="SUPFAM" id="SSF46785">
    <property type="entry name" value="Winged helix' DNA-binding domain"/>
    <property type="match status" value="1"/>
</dbReference>
<evidence type="ECO:0000256" key="3">
    <source>
        <dbReference type="ARBA" id="ARBA00023163"/>
    </source>
</evidence>
<evidence type="ECO:0000256" key="1">
    <source>
        <dbReference type="ARBA" id="ARBA00023015"/>
    </source>
</evidence>